<evidence type="ECO:0000313" key="2">
    <source>
        <dbReference type="EMBL" id="TID18584.1"/>
    </source>
</evidence>
<keyword evidence="1" id="KW-0472">Membrane</keyword>
<keyword evidence="1" id="KW-0812">Transmembrane</keyword>
<organism evidence="2 3">
    <name type="scientific">Venturia nashicola</name>
    <dbReference type="NCBI Taxonomy" id="86259"/>
    <lineage>
        <taxon>Eukaryota</taxon>
        <taxon>Fungi</taxon>
        <taxon>Dikarya</taxon>
        <taxon>Ascomycota</taxon>
        <taxon>Pezizomycotina</taxon>
        <taxon>Dothideomycetes</taxon>
        <taxon>Pleosporomycetidae</taxon>
        <taxon>Venturiales</taxon>
        <taxon>Venturiaceae</taxon>
        <taxon>Venturia</taxon>
    </lineage>
</organism>
<dbReference type="Proteomes" id="UP000298493">
    <property type="component" value="Unassembled WGS sequence"/>
</dbReference>
<keyword evidence="1" id="KW-1133">Transmembrane helix</keyword>
<feature type="transmembrane region" description="Helical" evidence="1">
    <location>
        <begin position="64"/>
        <end position="84"/>
    </location>
</feature>
<evidence type="ECO:0000313" key="3">
    <source>
        <dbReference type="Proteomes" id="UP000298493"/>
    </source>
</evidence>
<proteinExistence type="predicted"/>
<protein>
    <submittedName>
        <fullName evidence="2">Uncharacterized protein</fullName>
    </submittedName>
</protein>
<sequence length="101" mass="11435">MEFHHQQALFVALRFMSWGNRVLQSNPTAEDGVDGFCIRFSCQLSEIGPQSNLWPPRLSTLSNIAQNVLISRLIFFVFALLILWSPFTLKVFGRGCTAPPH</sequence>
<comment type="caution">
    <text evidence="2">The sequence shown here is derived from an EMBL/GenBank/DDBJ whole genome shotgun (WGS) entry which is preliminary data.</text>
</comment>
<dbReference type="EMBL" id="SNSC02000014">
    <property type="protein sequence ID" value="TID18584.1"/>
    <property type="molecule type" value="Genomic_DNA"/>
</dbReference>
<evidence type="ECO:0000256" key="1">
    <source>
        <dbReference type="SAM" id="Phobius"/>
    </source>
</evidence>
<reference evidence="2 3" key="1">
    <citation type="submission" date="2019-04" db="EMBL/GenBank/DDBJ databases">
        <title>High contiguity whole genome sequence and gene annotation resource for two Venturia nashicola isolates.</title>
        <authorList>
            <person name="Prokchorchik M."/>
            <person name="Won K."/>
            <person name="Lee Y."/>
            <person name="Choi E.D."/>
            <person name="Segonzac C."/>
            <person name="Sohn K.H."/>
        </authorList>
    </citation>
    <scope>NUCLEOTIDE SEQUENCE [LARGE SCALE GENOMIC DNA]</scope>
    <source>
        <strain evidence="2 3">PRI2</strain>
    </source>
</reference>
<gene>
    <name evidence="2" type="ORF">E6O75_ATG06660</name>
</gene>
<name>A0A4Z1P8W6_9PEZI</name>
<accession>A0A4Z1P8W6</accession>
<dbReference type="AlphaFoldDB" id="A0A4Z1P8W6"/>
<keyword evidence="3" id="KW-1185">Reference proteome</keyword>